<dbReference type="EMBL" id="KV878209">
    <property type="protein sequence ID" value="OJJ40032.1"/>
    <property type="molecule type" value="Genomic_DNA"/>
</dbReference>
<dbReference type="SMART" id="SM00066">
    <property type="entry name" value="GAL4"/>
    <property type="match status" value="1"/>
</dbReference>
<evidence type="ECO:0000256" key="2">
    <source>
        <dbReference type="ARBA" id="ARBA00023125"/>
    </source>
</evidence>
<dbReference type="AlphaFoldDB" id="A0A1L9RYP4"/>
<dbReference type="GeneID" id="63749619"/>
<dbReference type="GO" id="GO:0003677">
    <property type="term" value="F:DNA binding"/>
    <property type="evidence" value="ECO:0007669"/>
    <property type="project" value="UniProtKB-KW"/>
</dbReference>
<keyword evidence="1" id="KW-0805">Transcription regulation</keyword>
<accession>A0A1L9RYP4</accession>
<dbReference type="InterPro" id="IPR001138">
    <property type="entry name" value="Zn2Cys6_DnaBD"/>
</dbReference>
<dbReference type="OrthoDB" id="4491390at2759"/>
<evidence type="ECO:0000313" key="7">
    <source>
        <dbReference type="Proteomes" id="UP000184383"/>
    </source>
</evidence>
<evidence type="ECO:0000259" key="5">
    <source>
        <dbReference type="PROSITE" id="PS50048"/>
    </source>
</evidence>
<dbReference type="GO" id="GO:0000981">
    <property type="term" value="F:DNA-binding transcription factor activity, RNA polymerase II-specific"/>
    <property type="evidence" value="ECO:0007669"/>
    <property type="project" value="InterPro"/>
</dbReference>
<keyword evidence="2" id="KW-0238">DNA-binding</keyword>
<evidence type="ECO:0000256" key="4">
    <source>
        <dbReference type="ARBA" id="ARBA00023242"/>
    </source>
</evidence>
<dbReference type="Gene3D" id="4.10.240.10">
    <property type="entry name" value="Zn(2)-C6 fungal-type DNA-binding domain"/>
    <property type="match status" value="1"/>
</dbReference>
<dbReference type="VEuPathDB" id="FungiDB:ASPWEDRAFT_33368"/>
<dbReference type="Pfam" id="PF11951">
    <property type="entry name" value="Fungal_trans_2"/>
    <property type="match status" value="1"/>
</dbReference>
<dbReference type="RefSeq" id="XP_040693708.1">
    <property type="nucleotide sequence ID" value="XM_040833771.1"/>
</dbReference>
<dbReference type="InterPro" id="IPR053178">
    <property type="entry name" value="Osmoadaptation_assoc"/>
</dbReference>
<dbReference type="PANTHER" id="PTHR38111">
    <property type="entry name" value="ZN(2)-C6 FUNGAL-TYPE DOMAIN-CONTAINING PROTEIN-RELATED"/>
    <property type="match status" value="1"/>
</dbReference>
<keyword evidence="4" id="KW-0539">Nucleus</keyword>
<dbReference type="Proteomes" id="UP000184383">
    <property type="component" value="Unassembled WGS sequence"/>
</dbReference>
<evidence type="ECO:0000313" key="6">
    <source>
        <dbReference type="EMBL" id="OJJ40032.1"/>
    </source>
</evidence>
<dbReference type="STRING" id="1073089.A0A1L9RYP4"/>
<keyword evidence="7" id="KW-1185">Reference proteome</keyword>
<dbReference type="InterPro" id="IPR036864">
    <property type="entry name" value="Zn2-C6_fun-type_DNA-bd_sf"/>
</dbReference>
<dbReference type="SUPFAM" id="SSF57701">
    <property type="entry name" value="Zn2/Cys6 DNA-binding domain"/>
    <property type="match status" value="1"/>
</dbReference>
<gene>
    <name evidence="6" type="ORF">ASPWEDRAFT_33368</name>
</gene>
<keyword evidence="3" id="KW-0804">Transcription</keyword>
<dbReference type="PROSITE" id="PS50048">
    <property type="entry name" value="ZN2_CY6_FUNGAL_2"/>
    <property type="match status" value="1"/>
</dbReference>
<dbReference type="PROSITE" id="PS00463">
    <property type="entry name" value="ZN2_CY6_FUNGAL_1"/>
    <property type="match status" value="1"/>
</dbReference>
<dbReference type="InterPro" id="IPR021858">
    <property type="entry name" value="Fun_TF"/>
</dbReference>
<proteinExistence type="predicted"/>
<dbReference type="GO" id="GO:0008270">
    <property type="term" value="F:zinc ion binding"/>
    <property type="evidence" value="ECO:0007669"/>
    <property type="project" value="InterPro"/>
</dbReference>
<evidence type="ECO:0000256" key="3">
    <source>
        <dbReference type="ARBA" id="ARBA00023163"/>
    </source>
</evidence>
<sequence>MGGIPWTSRGCNTCRKRKVRCDLQQPQCARCIKRGVVCGGYERARKFIHQSADTPGLANDQKAIQWAKTNTILPTVNINSEIRSQLFSLFIDAYVPSSPNPTGQVVYRYRQTPYLVEELPQFMGGKNSALLDKAISALASVFVGKTHQDDRLVHHGIRLYNQAIQILSLLIQRSRVPAEELLYATVVFQLYEIINCPSGFLGWMVHMHGANAILSRHGGSLKESRQSTELYRHLKLSNIYNAVGKATCAMRFCPMWHSLTPAKPEPVDEILDILMECTGIMERLGALQSAHNQAQAGNRILKSLLKLKQRTFSWYDRLQSANKVLYTEAATNNQIPYTGRRNPFPEAIHFASLEIGEVHMYYWVALVLLHSLLSGLQMIIGQPVQPASDENSRHGKPAKLESEQVEDPILKAGYYAGQICRGVGYFLRPEMNVLGGNHLLFPVAMAAQFFHGHGYSEQYQWCQEVFLNLNSLGLGLATVLTCTPWSEYQSIEDQKLTTVMSEMEEVKLEE</sequence>
<reference evidence="7" key="1">
    <citation type="journal article" date="2017" name="Genome Biol.">
        <title>Comparative genomics reveals high biological diversity and specific adaptations in the industrially and medically important fungal genus Aspergillus.</title>
        <authorList>
            <person name="de Vries R.P."/>
            <person name="Riley R."/>
            <person name="Wiebenga A."/>
            <person name="Aguilar-Osorio G."/>
            <person name="Amillis S."/>
            <person name="Uchima C.A."/>
            <person name="Anderluh G."/>
            <person name="Asadollahi M."/>
            <person name="Askin M."/>
            <person name="Barry K."/>
            <person name="Battaglia E."/>
            <person name="Bayram O."/>
            <person name="Benocci T."/>
            <person name="Braus-Stromeyer S.A."/>
            <person name="Caldana C."/>
            <person name="Canovas D."/>
            <person name="Cerqueira G.C."/>
            <person name="Chen F."/>
            <person name="Chen W."/>
            <person name="Choi C."/>
            <person name="Clum A."/>
            <person name="Dos Santos R.A."/>
            <person name="Damasio A.R."/>
            <person name="Diallinas G."/>
            <person name="Emri T."/>
            <person name="Fekete E."/>
            <person name="Flipphi M."/>
            <person name="Freyberg S."/>
            <person name="Gallo A."/>
            <person name="Gournas C."/>
            <person name="Habgood R."/>
            <person name="Hainaut M."/>
            <person name="Harispe M.L."/>
            <person name="Henrissat B."/>
            <person name="Hilden K.S."/>
            <person name="Hope R."/>
            <person name="Hossain A."/>
            <person name="Karabika E."/>
            <person name="Karaffa L."/>
            <person name="Karanyi Z."/>
            <person name="Krasevec N."/>
            <person name="Kuo A."/>
            <person name="Kusch H."/>
            <person name="LaButti K."/>
            <person name="Lagendijk E.L."/>
            <person name="Lapidus A."/>
            <person name="Levasseur A."/>
            <person name="Lindquist E."/>
            <person name="Lipzen A."/>
            <person name="Logrieco A.F."/>
            <person name="MacCabe A."/>
            <person name="Maekelae M.R."/>
            <person name="Malavazi I."/>
            <person name="Melin P."/>
            <person name="Meyer V."/>
            <person name="Mielnichuk N."/>
            <person name="Miskei M."/>
            <person name="Molnar A.P."/>
            <person name="Mule G."/>
            <person name="Ngan C.Y."/>
            <person name="Orejas M."/>
            <person name="Orosz E."/>
            <person name="Ouedraogo J.P."/>
            <person name="Overkamp K.M."/>
            <person name="Park H.-S."/>
            <person name="Perrone G."/>
            <person name="Piumi F."/>
            <person name="Punt P.J."/>
            <person name="Ram A.F."/>
            <person name="Ramon A."/>
            <person name="Rauscher S."/>
            <person name="Record E."/>
            <person name="Riano-Pachon D.M."/>
            <person name="Robert V."/>
            <person name="Roehrig J."/>
            <person name="Ruller R."/>
            <person name="Salamov A."/>
            <person name="Salih N.S."/>
            <person name="Samson R.A."/>
            <person name="Sandor E."/>
            <person name="Sanguinetti M."/>
            <person name="Schuetze T."/>
            <person name="Sepcic K."/>
            <person name="Shelest E."/>
            <person name="Sherlock G."/>
            <person name="Sophianopoulou V."/>
            <person name="Squina F.M."/>
            <person name="Sun H."/>
            <person name="Susca A."/>
            <person name="Todd R.B."/>
            <person name="Tsang A."/>
            <person name="Unkles S.E."/>
            <person name="van de Wiele N."/>
            <person name="van Rossen-Uffink D."/>
            <person name="Oliveira J.V."/>
            <person name="Vesth T.C."/>
            <person name="Visser J."/>
            <person name="Yu J.-H."/>
            <person name="Zhou M."/>
            <person name="Andersen M.R."/>
            <person name="Archer D.B."/>
            <person name="Baker S.E."/>
            <person name="Benoit I."/>
            <person name="Brakhage A.A."/>
            <person name="Braus G.H."/>
            <person name="Fischer R."/>
            <person name="Frisvad J.C."/>
            <person name="Goldman G.H."/>
            <person name="Houbraken J."/>
            <person name="Oakley B."/>
            <person name="Pocsi I."/>
            <person name="Scazzocchio C."/>
            <person name="Seiboth B."/>
            <person name="vanKuyk P.A."/>
            <person name="Wortman J."/>
            <person name="Dyer P.S."/>
            <person name="Grigoriev I.V."/>
        </authorList>
    </citation>
    <scope>NUCLEOTIDE SEQUENCE [LARGE SCALE GENOMIC DNA]</scope>
    <source>
        <strain evidence="7">DTO 134E9</strain>
    </source>
</reference>
<protein>
    <recommendedName>
        <fullName evidence="5">Zn(2)-C6 fungal-type domain-containing protein</fullName>
    </recommendedName>
</protein>
<organism evidence="6 7">
    <name type="scientific">Aspergillus wentii DTO 134E9</name>
    <dbReference type="NCBI Taxonomy" id="1073089"/>
    <lineage>
        <taxon>Eukaryota</taxon>
        <taxon>Fungi</taxon>
        <taxon>Dikarya</taxon>
        <taxon>Ascomycota</taxon>
        <taxon>Pezizomycotina</taxon>
        <taxon>Eurotiomycetes</taxon>
        <taxon>Eurotiomycetidae</taxon>
        <taxon>Eurotiales</taxon>
        <taxon>Aspergillaceae</taxon>
        <taxon>Aspergillus</taxon>
        <taxon>Aspergillus subgen. Cremei</taxon>
    </lineage>
</organism>
<feature type="domain" description="Zn(2)-C6 fungal-type" evidence="5">
    <location>
        <begin position="10"/>
        <end position="38"/>
    </location>
</feature>
<dbReference type="CDD" id="cd00067">
    <property type="entry name" value="GAL4"/>
    <property type="match status" value="1"/>
</dbReference>
<dbReference type="Pfam" id="PF00172">
    <property type="entry name" value="Zn_clus"/>
    <property type="match status" value="1"/>
</dbReference>
<dbReference type="PANTHER" id="PTHR38111:SF11">
    <property type="entry name" value="TRANSCRIPTION FACTOR DOMAIN-CONTAINING PROTEIN-RELATED"/>
    <property type="match status" value="1"/>
</dbReference>
<name>A0A1L9RYP4_ASPWE</name>
<evidence type="ECO:0000256" key="1">
    <source>
        <dbReference type="ARBA" id="ARBA00023015"/>
    </source>
</evidence>